<name>A0ABT5C892_9BACT</name>
<dbReference type="SUPFAM" id="SSF52317">
    <property type="entry name" value="Class I glutamine amidotransferase-like"/>
    <property type="match status" value="1"/>
</dbReference>
<evidence type="ECO:0000313" key="4">
    <source>
        <dbReference type="Proteomes" id="UP001217485"/>
    </source>
</evidence>
<accession>A0ABT5C892</accession>
<dbReference type="Gene3D" id="3.40.50.880">
    <property type="match status" value="1"/>
</dbReference>
<keyword evidence="3" id="KW-0315">Glutamine amidotransferase</keyword>
<dbReference type="PANTHER" id="PTHR42733">
    <property type="entry name" value="DJ-1 PROTEIN"/>
    <property type="match status" value="1"/>
</dbReference>
<dbReference type="PROSITE" id="PS51276">
    <property type="entry name" value="PEPTIDASE_C56_PFPI"/>
    <property type="match status" value="1"/>
</dbReference>
<comment type="similarity">
    <text evidence="1">Belongs to the peptidase C56 family.</text>
</comment>
<dbReference type="InterPro" id="IPR029062">
    <property type="entry name" value="Class_I_gatase-like"/>
</dbReference>
<evidence type="ECO:0000313" key="3">
    <source>
        <dbReference type="EMBL" id="MDC0681381.1"/>
    </source>
</evidence>
<dbReference type="RefSeq" id="WP_272098440.1">
    <property type="nucleotide sequence ID" value="NZ_JAQNDK010000003.1"/>
</dbReference>
<gene>
    <name evidence="3" type="ORF">POL72_26815</name>
</gene>
<reference evidence="3 4" key="1">
    <citation type="submission" date="2023-01" db="EMBL/GenBank/DDBJ databases">
        <title>Minimal conservation of predation-associated metabolite biosynthetic gene clusters underscores biosynthetic potential of Myxococcota including descriptions for ten novel species: Archangium lansinium sp. nov., Myxococcus landrumus sp. nov., Nannocystis bai.</title>
        <authorList>
            <person name="Ahearne A."/>
            <person name="Stevens C."/>
            <person name="Dowd S."/>
        </authorList>
    </citation>
    <scope>NUCLEOTIDE SEQUENCE [LARGE SCALE GENOMIC DNA]</scope>
    <source>
        <strain evidence="3 4">WIWO2</strain>
    </source>
</reference>
<evidence type="ECO:0000259" key="2">
    <source>
        <dbReference type="Pfam" id="PF01965"/>
    </source>
</evidence>
<feature type="domain" description="DJ-1/PfpI" evidence="2">
    <location>
        <begin position="12"/>
        <end position="177"/>
    </location>
</feature>
<dbReference type="Proteomes" id="UP001217485">
    <property type="component" value="Unassembled WGS sequence"/>
</dbReference>
<dbReference type="Pfam" id="PF01965">
    <property type="entry name" value="DJ-1_PfpI"/>
    <property type="match status" value="1"/>
</dbReference>
<dbReference type="CDD" id="cd03134">
    <property type="entry name" value="GATase1_PfpI_like"/>
    <property type="match status" value="1"/>
</dbReference>
<proteinExistence type="inferred from homology"/>
<dbReference type="EMBL" id="JAQNDK010000003">
    <property type="protein sequence ID" value="MDC0681381.1"/>
    <property type="molecule type" value="Genomic_DNA"/>
</dbReference>
<protein>
    <submittedName>
        <fullName evidence="3">Type 1 glutamine amidotransferase</fullName>
    </submittedName>
</protein>
<organism evidence="3 4">
    <name type="scientific">Sorangium atrum</name>
    <dbReference type="NCBI Taxonomy" id="2995308"/>
    <lineage>
        <taxon>Bacteria</taxon>
        <taxon>Pseudomonadati</taxon>
        <taxon>Myxococcota</taxon>
        <taxon>Polyangia</taxon>
        <taxon>Polyangiales</taxon>
        <taxon>Polyangiaceae</taxon>
        <taxon>Sorangium</taxon>
    </lineage>
</organism>
<sequence>MLFRKRLKGLHVAVLATDGFEQVELTIPTKALRAEGAHVEVLSLRRGNIRGLNLYWPGRTVRVDRTVEQAAPADYDALLLPGGFINPDLLRQSRAAREFVRAIDEAGKPIATLCHGPWMLASAGRLNGRQLTSWPGIRDDLVHAGAVWRDEAVVRDGNWVSSRGPHDLAAFTRAMIELFAERDSAAPKGAASHAISAPQQSAPPPWAVAGMVALSRAYTARRLLGAAAVLGAGILALRRLARQA</sequence>
<comment type="caution">
    <text evidence="3">The sequence shown here is derived from an EMBL/GenBank/DDBJ whole genome shotgun (WGS) entry which is preliminary data.</text>
</comment>
<dbReference type="NCBIfam" id="TIGR01382">
    <property type="entry name" value="PfpI"/>
    <property type="match status" value="1"/>
</dbReference>
<dbReference type="InterPro" id="IPR006286">
    <property type="entry name" value="C56_PfpI-like"/>
</dbReference>
<keyword evidence="4" id="KW-1185">Reference proteome</keyword>
<dbReference type="InterPro" id="IPR002818">
    <property type="entry name" value="DJ-1/PfpI"/>
</dbReference>
<dbReference type="PANTHER" id="PTHR42733:SF12">
    <property type="entry name" value="PROTEINASE"/>
    <property type="match status" value="1"/>
</dbReference>
<evidence type="ECO:0000256" key="1">
    <source>
        <dbReference type="ARBA" id="ARBA00008542"/>
    </source>
</evidence>